<keyword evidence="2" id="KW-1185">Reference proteome</keyword>
<organism evidence="1 2">
    <name type="scientific">Rhipicephalus sanguineus</name>
    <name type="common">Brown dog tick</name>
    <name type="synonym">Ixodes sanguineus</name>
    <dbReference type="NCBI Taxonomy" id="34632"/>
    <lineage>
        <taxon>Eukaryota</taxon>
        <taxon>Metazoa</taxon>
        <taxon>Ecdysozoa</taxon>
        <taxon>Arthropoda</taxon>
        <taxon>Chelicerata</taxon>
        <taxon>Arachnida</taxon>
        <taxon>Acari</taxon>
        <taxon>Parasitiformes</taxon>
        <taxon>Ixodida</taxon>
        <taxon>Ixodoidea</taxon>
        <taxon>Ixodidae</taxon>
        <taxon>Rhipicephalinae</taxon>
        <taxon>Rhipicephalus</taxon>
        <taxon>Rhipicephalus</taxon>
    </lineage>
</organism>
<evidence type="ECO:0000313" key="1">
    <source>
        <dbReference type="EMBL" id="KAH7961751.1"/>
    </source>
</evidence>
<protein>
    <submittedName>
        <fullName evidence="1">Uncharacterized protein</fullName>
    </submittedName>
</protein>
<name>A0A9D4Q259_RHISA</name>
<dbReference type="EMBL" id="JABSTV010001249">
    <property type="protein sequence ID" value="KAH7961751.1"/>
    <property type="molecule type" value="Genomic_DNA"/>
</dbReference>
<reference evidence="1" key="1">
    <citation type="journal article" date="2020" name="Cell">
        <title>Large-Scale Comparative Analyses of Tick Genomes Elucidate Their Genetic Diversity and Vector Capacities.</title>
        <authorList>
            <consortium name="Tick Genome and Microbiome Consortium (TIGMIC)"/>
            <person name="Jia N."/>
            <person name="Wang J."/>
            <person name="Shi W."/>
            <person name="Du L."/>
            <person name="Sun Y."/>
            <person name="Zhan W."/>
            <person name="Jiang J.F."/>
            <person name="Wang Q."/>
            <person name="Zhang B."/>
            <person name="Ji P."/>
            <person name="Bell-Sakyi L."/>
            <person name="Cui X.M."/>
            <person name="Yuan T.T."/>
            <person name="Jiang B.G."/>
            <person name="Yang W.F."/>
            <person name="Lam T.T."/>
            <person name="Chang Q.C."/>
            <person name="Ding S.J."/>
            <person name="Wang X.J."/>
            <person name="Zhu J.G."/>
            <person name="Ruan X.D."/>
            <person name="Zhao L."/>
            <person name="Wei J.T."/>
            <person name="Ye R.Z."/>
            <person name="Que T.C."/>
            <person name="Du C.H."/>
            <person name="Zhou Y.H."/>
            <person name="Cheng J.X."/>
            <person name="Dai P.F."/>
            <person name="Guo W.B."/>
            <person name="Han X.H."/>
            <person name="Huang E.J."/>
            <person name="Li L.F."/>
            <person name="Wei W."/>
            <person name="Gao Y.C."/>
            <person name="Liu J.Z."/>
            <person name="Shao H.Z."/>
            <person name="Wang X."/>
            <person name="Wang C.C."/>
            <person name="Yang T.C."/>
            <person name="Huo Q.B."/>
            <person name="Li W."/>
            <person name="Chen H.Y."/>
            <person name="Chen S.E."/>
            <person name="Zhou L.G."/>
            <person name="Ni X.B."/>
            <person name="Tian J.H."/>
            <person name="Sheng Y."/>
            <person name="Liu T."/>
            <person name="Pan Y.S."/>
            <person name="Xia L.Y."/>
            <person name="Li J."/>
            <person name="Zhao F."/>
            <person name="Cao W.C."/>
        </authorList>
    </citation>
    <scope>NUCLEOTIDE SEQUENCE</scope>
    <source>
        <strain evidence="1">Rsan-2018</strain>
    </source>
</reference>
<evidence type="ECO:0000313" key="2">
    <source>
        <dbReference type="Proteomes" id="UP000821837"/>
    </source>
</evidence>
<sequence>MLLRTLKKKRSPQRPSIVIPKSSAALPSALLVPALQSKPCGPSKKPWIPAHPGTIEGSSLSPNEEAHSVAWGLTYSTPGNTYTTGRPDLLSSYNEICKHHHPSGRLPPLSGSSLCRAQAVPLRILLTITCPRPAPLHTVYPERFPSPDSPLYGGYADFEHVLLGCASAWPPFAQEEIKTLIEA</sequence>
<comment type="caution">
    <text evidence="1">The sequence shown here is derived from an EMBL/GenBank/DDBJ whole genome shotgun (WGS) entry which is preliminary data.</text>
</comment>
<dbReference type="AlphaFoldDB" id="A0A9D4Q259"/>
<accession>A0A9D4Q259</accession>
<dbReference type="Proteomes" id="UP000821837">
    <property type="component" value="Chromosome 3"/>
</dbReference>
<proteinExistence type="predicted"/>
<gene>
    <name evidence="1" type="ORF">HPB52_011890</name>
</gene>
<reference evidence="1" key="2">
    <citation type="submission" date="2021-09" db="EMBL/GenBank/DDBJ databases">
        <authorList>
            <person name="Jia N."/>
            <person name="Wang J."/>
            <person name="Shi W."/>
            <person name="Du L."/>
            <person name="Sun Y."/>
            <person name="Zhan W."/>
            <person name="Jiang J."/>
            <person name="Wang Q."/>
            <person name="Zhang B."/>
            <person name="Ji P."/>
            <person name="Sakyi L.B."/>
            <person name="Cui X."/>
            <person name="Yuan T."/>
            <person name="Jiang B."/>
            <person name="Yang W."/>
            <person name="Lam T.T.-Y."/>
            <person name="Chang Q."/>
            <person name="Ding S."/>
            <person name="Wang X."/>
            <person name="Zhu J."/>
            <person name="Ruan X."/>
            <person name="Zhao L."/>
            <person name="Wei J."/>
            <person name="Que T."/>
            <person name="Du C."/>
            <person name="Cheng J."/>
            <person name="Dai P."/>
            <person name="Han X."/>
            <person name="Huang E."/>
            <person name="Gao Y."/>
            <person name="Liu J."/>
            <person name="Shao H."/>
            <person name="Ye R."/>
            <person name="Li L."/>
            <person name="Wei W."/>
            <person name="Wang X."/>
            <person name="Wang C."/>
            <person name="Huo Q."/>
            <person name="Li W."/>
            <person name="Guo W."/>
            <person name="Chen H."/>
            <person name="Chen S."/>
            <person name="Zhou L."/>
            <person name="Zhou L."/>
            <person name="Ni X."/>
            <person name="Tian J."/>
            <person name="Zhou Y."/>
            <person name="Sheng Y."/>
            <person name="Liu T."/>
            <person name="Pan Y."/>
            <person name="Xia L."/>
            <person name="Li J."/>
            <person name="Zhao F."/>
            <person name="Cao W."/>
        </authorList>
    </citation>
    <scope>NUCLEOTIDE SEQUENCE</scope>
    <source>
        <strain evidence="1">Rsan-2018</strain>
        <tissue evidence="1">Larvae</tissue>
    </source>
</reference>